<dbReference type="SUPFAM" id="SSF49313">
    <property type="entry name" value="Cadherin-like"/>
    <property type="match status" value="1"/>
</dbReference>
<keyword evidence="12" id="KW-0325">Glycoprotein</keyword>
<dbReference type="PANTHER" id="PTHR13460:SF0">
    <property type="entry name" value="MALECTIN"/>
    <property type="match status" value="1"/>
</dbReference>
<organism evidence="17 18">
    <name type="scientific">Halorubrum aidingense JCM 13560</name>
    <dbReference type="NCBI Taxonomy" id="1230454"/>
    <lineage>
        <taxon>Archaea</taxon>
        <taxon>Methanobacteriati</taxon>
        <taxon>Methanobacteriota</taxon>
        <taxon>Stenosarchaea group</taxon>
        <taxon>Halobacteria</taxon>
        <taxon>Halobacteriales</taxon>
        <taxon>Haloferacaceae</taxon>
        <taxon>Halorubrum</taxon>
    </lineage>
</organism>
<keyword evidence="11" id="KW-0472">Membrane</keyword>
<feature type="compositionally biased region" description="Polar residues" evidence="15">
    <location>
        <begin position="1348"/>
        <end position="1370"/>
    </location>
</feature>
<keyword evidence="7" id="KW-0732">Signal</keyword>
<evidence type="ECO:0000256" key="5">
    <source>
        <dbReference type="ARBA" id="ARBA00022490"/>
    </source>
</evidence>
<feature type="region of interest" description="Disordered" evidence="15">
    <location>
        <begin position="748"/>
        <end position="841"/>
    </location>
</feature>
<feature type="region of interest" description="Disordered" evidence="15">
    <location>
        <begin position="642"/>
        <end position="679"/>
    </location>
</feature>
<feature type="compositionally biased region" description="Acidic residues" evidence="15">
    <location>
        <begin position="781"/>
        <end position="797"/>
    </location>
</feature>
<feature type="domain" description="PKD" evidence="16">
    <location>
        <begin position="1253"/>
        <end position="1343"/>
    </location>
</feature>
<keyword evidence="6" id="KW-0812">Transmembrane</keyword>
<dbReference type="Gene3D" id="2.60.120.430">
    <property type="entry name" value="Galactose-binding lectin"/>
    <property type="match status" value="3"/>
</dbReference>
<comment type="similarity">
    <text evidence="4">Belongs to the malectin family.</text>
</comment>
<keyword evidence="18" id="KW-1185">Reference proteome</keyword>
<feature type="compositionally biased region" description="Polar residues" evidence="15">
    <location>
        <begin position="1121"/>
        <end position="1137"/>
    </location>
</feature>
<evidence type="ECO:0000313" key="18">
    <source>
        <dbReference type="Proteomes" id="UP000011575"/>
    </source>
</evidence>
<comment type="caution">
    <text evidence="17">The sequence shown here is derived from an EMBL/GenBank/DDBJ whole genome shotgun (WGS) entry which is preliminary data.</text>
</comment>
<dbReference type="SUPFAM" id="SSF49785">
    <property type="entry name" value="Galactose-binding domain-like"/>
    <property type="match status" value="1"/>
</dbReference>
<dbReference type="PANTHER" id="PTHR13460">
    <property type="match status" value="1"/>
</dbReference>
<dbReference type="GO" id="GO:0005509">
    <property type="term" value="F:calcium ion binding"/>
    <property type="evidence" value="ECO:0007669"/>
    <property type="project" value="InterPro"/>
</dbReference>
<dbReference type="InterPro" id="IPR011041">
    <property type="entry name" value="Quinoprot_gluc/sorb_DH_b-prop"/>
</dbReference>
<evidence type="ECO:0000259" key="16">
    <source>
        <dbReference type="PROSITE" id="PS50093"/>
    </source>
</evidence>
<feature type="compositionally biased region" description="Low complexity" evidence="15">
    <location>
        <begin position="1695"/>
        <end position="1706"/>
    </location>
</feature>
<evidence type="ECO:0000256" key="8">
    <source>
        <dbReference type="ARBA" id="ARBA00022824"/>
    </source>
</evidence>
<dbReference type="SUPFAM" id="SSF49299">
    <property type="entry name" value="PKD domain"/>
    <property type="match status" value="2"/>
</dbReference>
<sequence length="2086" mass="214868">MNAGGSTVGAVDGALDWTPPGSTTGVSVSGSSDTYSTGDSITLDGTVPSSTPSEVFETERYDGQQWDFDVTSGQQYEVRLYFAEIYQTSSNERVFDAAIEGETVLNDYDIHADVGHDVGTMQSFTVTPSDDTLDVDFTNEVDNAKVSAIEIVEAEPQSDTLGASPSGVDFGSVVVGDSETESVTVTNLGGDGDADITVDDVSVSGDSAFSVGEASQTTLAPGESAAVPVTFAPDDAQAASATLEINHSGSNAPLSVDLSGEGTSSVDPGFSKSTLEGFSAGNPTAIDFGPDGRVYVSSQGGMVYALDVERTGEDSYEVVNEVEIDAITDIPNHDDFGNIESDANRQITGLTVGGTADQPVVYVASSDPEISVGQDDDSTDTNSGAISRLTIDAGSDGTLEASEVGHDVLVLGLPRSEENHATNGLDLTPDGDTLYVAQGGHTNKGAPGDNFGHTPEYALSAAVLEIDLAQIENNHQPKSLESENSAYPDLDYVYSIPTVQGGDLPFGGNDGINQAKLIEGGPVQIYSPGYRNPYDLVLAESGQLYVSDHGPNGGWGGQPADANGDTTADAASVTNHPNEEGSFSTSDQLIAADEGEYGGHAAPIRANPTQADIYDADGNVEFDITESNSPVPSSMVNPVEADYIPPTSGSPDPGAPAGSANSMVDGDGDPVLFGPTGGTEEYTASNFGGAMEGDILQVELGGDIERVELSDDGETATNVETIFNTGGPLGITAQDDDEAFAGTVWTANHGGNDVTVFEPNDFGDDDGDGGDGEQCTGADDPSLDEDGDGYDNADEIDAGTNPCSSSSTPADFDGDGTSNLNDPDDDNDGLNDTEDPFAVDPNNGVDTTVPVQHDLSELSLFGENGQGWTGVMTNGQDDYQDLYDPTKMTVGGAAEVLTVEEVPQGDAYQTPNDQQYGFQFGVNTPDEPFTVETTVASFPENPEDFQSAGLQIGDGTQSNYVKLVAAANGGDGGVEFAKEVDDSFDGQMTDESAVAGGTTTLRMTVDPTTDPAPNNGVDEVAVTAEYEVDGATTEVGTVAMPASWLDTSDGVAPAVGVISTSNGADSPFSATWTDISVDYVDAPENQPPTADAGADQTVEEGDSVTLDASGSSDPDGDQLGYTWTQTAGPDAGLSQSDGETTTFTAPEVDSATTLTFEVSVSDGQTSDTDAVNVTVQPSDDSSDGDLTVAQAVAMGGENDSLIEDSEIQQAINYWATGSEVPDTGGETISDSQIQQLINYWSTDAIVGDGNEQPTASFTASPDSPEAGQQVSFDASGSGDADGSIASYEWDFDGDGAVDATGEQVTNTFDAAGDYDVTLTVTDDDGATDSATETVTVSETTAQPGAASVSVTPDSGTEASTYGSGSFTVENTGDQQISSVTVDLSSGAMPDMVWDPDGTAGDQAAKGLVIDSESGDGVGVVSTADGDVFSQPHNGANGSDGYDVLTIEFTDFEPGESVSFSADNDPTSIKNATISSQEAGPVSGLELARSTVSAEYADGSVQETQLFGDGSAGGAQATLDESVAPAPSVDVQDVDLDDGALRDHHSAATVSEADQTVTVTGEPGETVTLLHFEGELELSNVPEYDGTPGYDIEAYEANKIENVDYQTVALDSNGEAEVPVTLLNTTDVGGYNHFVATHGEPGSDTGLDSNVVVLQYDESAGDGGDGGATSFAVNAGGDTHTASDGTEFQADANFDGGTTFTTGEAGTPSDPEISNTDDDELYYTERYGDFGYDVPLEDGEYEVTLHFAELYQGVANDGGDGDRLFNASIEGQQVLDSYDIYAEAGGAHAATQETFTTEVTDGELNVAFSTVEDNAKVSAIEVEPVDGGDSGDSNTAPTIDAIANQTVTEGNSTTVPVNAEDPDGDSLTLSVSGPDFVTLDGDAVAIAPESGDAGTYTVDVTADDGTATTTESFQLLVDEPASAELQTLHRVNAGESERLSATDDGPDWTGVANTSSQYLASVGESSAGNYGGGTIASTTENVPSSTPDGVWDYERYGNSTWEFPVDSGEEIEVRLYLGNSFDGASEPGDRQFNVSVEGQQVLTQYDPVADVGHQTGTMKNFTVTEGGDGTVTVAFEQGAAENPEVRA</sequence>
<dbReference type="CDD" id="cd00146">
    <property type="entry name" value="PKD"/>
    <property type="match status" value="1"/>
</dbReference>
<evidence type="ECO:0000313" key="17">
    <source>
        <dbReference type="EMBL" id="EMA69171.1"/>
    </source>
</evidence>
<dbReference type="Pfam" id="PF18911">
    <property type="entry name" value="PKD_4"/>
    <property type="match status" value="1"/>
</dbReference>
<dbReference type="Proteomes" id="UP000011575">
    <property type="component" value="Unassembled WGS sequence"/>
</dbReference>
<evidence type="ECO:0000256" key="11">
    <source>
        <dbReference type="ARBA" id="ARBA00023136"/>
    </source>
</evidence>
<proteinExistence type="inferred from homology"/>
<feature type="compositionally biased region" description="Low complexity" evidence="15">
    <location>
        <begin position="21"/>
        <end position="40"/>
    </location>
</feature>
<keyword evidence="8" id="KW-0256">Endoplasmic reticulum</keyword>
<name>M0PGI2_9EURY</name>
<keyword evidence="13" id="KW-0966">Cell projection</keyword>
<evidence type="ECO:0000256" key="1">
    <source>
        <dbReference type="ARBA" id="ARBA00004115"/>
    </source>
</evidence>
<dbReference type="Pfam" id="PF22352">
    <property type="entry name" value="K319L-like_PKD"/>
    <property type="match status" value="1"/>
</dbReference>
<dbReference type="InterPro" id="IPR015919">
    <property type="entry name" value="Cadherin-like_sf"/>
</dbReference>
<keyword evidence="5" id="KW-0963">Cytoplasm</keyword>
<evidence type="ECO:0000256" key="15">
    <source>
        <dbReference type="SAM" id="MobiDB-lite"/>
    </source>
</evidence>
<dbReference type="Gene3D" id="2.120.10.30">
    <property type="entry name" value="TolB, C-terminal domain"/>
    <property type="match status" value="1"/>
</dbReference>
<feature type="region of interest" description="Disordered" evidence="15">
    <location>
        <begin position="1245"/>
        <end position="1283"/>
    </location>
</feature>
<evidence type="ECO:0000256" key="2">
    <source>
        <dbReference type="ARBA" id="ARBA00004138"/>
    </source>
</evidence>
<evidence type="ECO:0000256" key="12">
    <source>
        <dbReference type="ARBA" id="ARBA00023180"/>
    </source>
</evidence>
<dbReference type="InterPro" id="IPR008979">
    <property type="entry name" value="Galactose-bd-like_sf"/>
</dbReference>
<dbReference type="InterPro" id="IPR000601">
    <property type="entry name" value="PKD_dom"/>
</dbReference>
<feature type="region of interest" description="Disordered" evidence="15">
    <location>
        <begin position="1081"/>
        <end position="1137"/>
    </location>
</feature>
<evidence type="ECO:0000256" key="4">
    <source>
        <dbReference type="ARBA" id="ARBA00009141"/>
    </source>
</evidence>
<keyword evidence="10" id="KW-0969">Cilium</keyword>
<feature type="non-terminal residue" evidence="17">
    <location>
        <position position="2086"/>
    </location>
</feature>
<dbReference type="Pfam" id="PF11721">
    <property type="entry name" value="Malectin"/>
    <property type="match status" value="3"/>
</dbReference>
<feature type="compositionally biased region" description="Low complexity" evidence="15">
    <location>
        <begin position="1271"/>
        <end position="1283"/>
    </location>
</feature>
<dbReference type="GO" id="GO:0016020">
    <property type="term" value="C:membrane"/>
    <property type="evidence" value="ECO:0007669"/>
    <property type="project" value="InterPro"/>
</dbReference>
<dbReference type="Pfam" id="PF05345">
    <property type="entry name" value="He_PIG"/>
    <property type="match status" value="1"/>
</dbReference>
<feature type="region of interest" description="Disordered" evidence="15">
    <location>
        <begin position="1693"/>
        <end position="1716"/>
    </location>
</feature>
<feature type="region of interest" description="Disordered" evidence="15">
    <location>
        <begin position="1339"/>
        <end position="1370"/>
    </location>
</feature>
<evidence type="ECO:0000256" key="14">
    <source>
        <dbReference type="ARBA" id="ARBA00023277"/>
    </source>
</evidence>
<protein>
    <recommendedName>
        <fullName evidence="16">PKD domain-containing protein</fullName>
    </recommendedName>
</protein>
<reference evidence="17 18" key="1">
    <citation type="journal article" date="2014" name="PLoS Genet.">
        <title>Phylogenetically driven sequencing of extremely halophilic archaea reveals strategies for static and dynamic osmo-response.</title>
        <authorList>
            <person name="Becker E.A."/>
            <person name="Seitzer P.M."/>
            <person name="Tritt A."/>
            <person name="Larsen D."/>
            <person name="Krusor M."/>
            <person name="Yao A.I."/>
            <person name="Wu D."/>
            <person name="Madern D."/>
            <person name="Eisen J.A."/>
            <person name="Darling A.E."/>
            <person name="Facciotti M.T."/>
        </authorList>
    </citation>
    <scope>NUCLEOTIDE SEQUENCE [LARGE SCALE GENOMIC DNA]</scope>
    <source>
        <strain evidence="17 18">JCM 13560</strain>
    </source>
</reference>
<feature type="compositionally biased region" description="Polar residues" evidence="15">
    <location>
        <begin position="572"/>
        <end position="584"/>
    </location>
</feature>
<feature type="region of interest" description="Disordered" evidence="15">
    <location>
        <begin position="1"/>
        <end position="53"/>
    </location>
</feature>
<comment type="subcellular location">
    <subcellularLocation>
        <location evidence="2">Cell projection</location>
        <location evidence="2">Cilium</location>
    </subcellularLocation>
    <subcellularLocation>
        <location evidence="3">Cytoplasm</location>
    </subcellularLocation>
    <subcellularLocation>
        <location evidence="1">Endoplasmic reticulum membrane</location>
        <topology evidence="1">Single-pass type I membrane protein</topology>
    </subcellularLocation>
</comment>
<evidence type="ECO:0000256" key="6">
    <source>
        <dbReference type="ARBA" id="ARBA00022692"/>
    </source>
</evidence>
<evidence type="ECO:0000256" key="9">
    <source>
        <dbReference type="ARBA" id="ARBA00022989"/>
    </source>
</evidence>
<dbReference type="SMART" id="SM00089">
    <property type="entry name" value="PKD"/>
    <property type="match status" value="2"/>
</dbReference>
<dbReference type="SUPFAM" id="SSF50952">
    <property type="entry name" value="Soluble quinoprotein glucose dehydrogenase"/>
    <property type="match status" value="1"/>
</dbReference>
<dbReference type="InterPro" id="IPR035986">
    <property type="entry name" value="PKD_dom_sf"/>
</dbReference>
<dbReference type="PROSITE" id="PS50093">
    <property type="entry name" value="PKD"/>
    <property type="match status" value="1"/>
</dbReference>
<dbReference type="STRING" id="1230454.C461_03312"/>
<accession>M0PGI2</accession>
<dbReference type="InterPro" id="IPR053879">
    <property type="entry name" value="HYDIN_VesB_CFA65-like_Ig"/>
</dbReference>
<dbReference type="NCBIfam" id="NF012200">
    <property type="entry name" value="choice_anch_D"/>
    <property type="match status" value="1"/>
</dbReference>
<evidence type="ECO:0000256" key="10">
    <source>
        <dbReference type="ARBA" id="ARBA00023069"/>
    </source>
</evidence>
<feature type="compositionally biased region" description="Acidic residues" evidence="15">
    <location>
        <begin position="822"/>
        <end position="837"/>
    </location>
</feature>
<evidence type="ECO:0000256" key="3">
    <source>
        <dbReference type="ARBA" id="ARBA00004496"/>
    </source>
</evidence>
<keyword evidence="9" id="KW-1133">Transmembrane helix</keyword>
<dbReference type="InterPro" id="IPR006644">
    <property type="entry name" value="Cadg"/>
</dbReference>
<keyword evidence="14" id="KW-0119">Carbohydrate metabolism</keyword>
<feature type="compositionally biased region" description="Low complexity" evidence="15">
    <location>
        <begin position="560"/>
        <end position="571"/>
    </location>
</feature>
<dbReference type="GO" id="GO:0030246">
    <property type="term" value="F:carbohydrate binding"/>
    <property type="evidence" value="ECO:0007669"/>
    <property type="project" value="InterPro"/>
</dbReference>
<dbReference type="Pfam" id="PF22544">
    <property type="entry name" value="HYDIN_VesB_CFA65-like_Ig"/>
    <property type="match status" value="1"/>
</dbReference>
<dbReference type="EMBL" id="AOJI01000016">
    <property type="protein sequence ID" value="EMA69171.1"/>
    <property type="molecule type" value="Genomic_DNA"/>
</dbReference>
<evidence type="ECO:0000256" key="13">
    <source>
        <dbReference type="ARBA" id="ARBA00023273"/>
    </source>
</evidence>
<evidence type="ECO:0000256" key="7">
    <source>
        <dbReference type="ARBA" id="ARBA00022729"/>
    </source>
</evidence>
<dbReference type="InterPro" id="IPR039155">
    <property type="entry name" value="MLEC"/>
</dbReference>
<dbReference type="SMART" id="SM00736">
    <property type="entry name" value="CADG"/>
    <property type="match status" value="1"/>
</dbReference>
<gene>
    <name evidence="17" type="ORF">C461_03312</name>
</gene>
<dbReference type="InterPro" id="IPR011042">
    <property type="entry name" value="6-blade_b-propeller_TolB-like"/>
</dbReference>
<dbReference type="Gene3D" id="2.60.40.10">
    <property type="entry name" value="Immunoglobulins"/>
    <property type="match status" value="4"/>
</dbReference>
<feature type="compositionally biased region" description="Acidic residues" evidence="15">
    <location>
        <begin position="761"/>
        <end position="771"/>
    </location>
</feature>
<feature type="region of interest" description="Disordered" evidence="15">
    <location>
        <begin position="549"/>
        <end position="584"/>
    </location>
</feature>
<dbReference type="InterPro" id="IPR013783">
    <property type="entry name" value="Ig-like_fold"/>
</dbReference>
<dbReference type="InterPro" id="IPR021720">
    <property type="entry name" value="Malectin_dom"/>
</dbReference>
<dbReference type="GO" id="GO:0005737">
    <property type="term" value="C:cytoplasm"/>
    <property type="evidence" value="ECO:0007669"/>
    <property type="project" value="UniProtKB-SubCell"/>
</dbReference>
<dbReference type="InterPro" id="IPR022409">
    <property type="entry name" value="PKD/Chitinase_dom"/>
</dbReference>
<feature type="compositionally biased region" description="Polar residues" evidence="15">
    <location>
        <begin position="1251"/>
        <end position="1270"/>
    </location>
</feature>